<evidence type="ECO:0008006" key="7">
    <source>
        <dbReference type="Google" id="ProtNLM"/>
    </source>
</evidence>
<keyword evidence="1" id="KW-0963">Cytoplasm</keyword>
<keyword evidence="4" id="KW-0131">Cell cycle</keyword>
<evidence type="ECO:0000313" key="6">
    <source>
        <dbReference type="Proteomes" id="UP000228700"/>
    </source>
</evidence>
<dbReference type="PANTHER" id="PTHR34298:SF2">
    <property type="entry name" value="SEGREGATION AND CONDENSATION PROTEIN B"/>
    <property type="match status" value="1"/>
</dbReference>
<gene>
    <name evidence="5" type="ORF">COV01_02400</name>
</gene>
<dbReference type="Pfam" id="PF04079">
    <property type="entry name" value="SMC_ScpB"/>
    <property type="match status" value="1"/>
</dbReference>
<keyword evidence="2" id="KW-0132">Cell division</keyword>
<evidence type="ECO:0000256" key="2">
    <source>
        <dbReference type="ARBA" id="ARBA00022618"/>
    </source>
</evidence>
<dbReference type="Gene3D" id="1.10.10.10">
    <property type="entry name" value="Winged helix-like DNA-binding domain superfamily/Winged helix DNA-binding domain"/>
    <property type="match status" value="2"/>
</dbReference>
<dbReference type="Proteomes" id="UP000228700">
    <property type="component" value="Unassembled WGS sequence"/>
</dbReference>
<dbReference type="InterPro" id="IPR036388">
    <property type="entry name" value="WH-like_DNA-bd_sf"/>
</dbReference>
<dbReference type="SUPFAM" id="SSF46785">
    <property type="entry name" value="Winged helix' DNA-binding domain"/>
    <property type="match status" value="2"/>
</dbReference>
<evidence type="ECO:0000313" key="5">
    <source>
        <dbReference type="EMBL" id="PJE74325.1"/>
    </source>
</evidence>
<dbReference type="GO" id="GO:0051301">
    <property type="term" value="P:cell division"/>
    <property type="evidence" value="ECO:0007669"/>
    <property type="project" value="UniProtKB-KW"/>
</dbReference>
<dbReference type="InterPro" id="IPR036390">
    <property type="entry name" value="WH_DNA-bd_sf"/>
</dbReference>
<dbReference type="EMBL" id="PFEQ01000009">
    <property type="protein sequence ID" value="PJE74325.1"/>
    <property type="molecule type" value="Genomic_DNA"/>
</dbReference>
<protein>
    <recommendedName>
        <fullName evidence="7">SMC-Scp complex subunit ScpB</fullName>
    </recommendedName>
</protein>
<dbReference type="InterPro" id="IPR005234">
    <property type="entry name" value="ScpB_csome_segregation"/>
</dbReference>
<sequence length="191" mass="21315">MTLEAKIEAVLFWKGEPITLAKLATLVGSDKDEVKNALITLSGSLKNRGLSVVINDDEVELRTAPDASILIEKLTKDELMRDLGKAGLETLSIVIYRHPIKRSEIDYIRGVNSSFILRNLLMRGLVERVSEKEGESGRGFSYRPTIELFSYLGVSKIEDLPEYTRVKADLEAFENAVKEEVTSVASVEIEQ</sequence>
<organism evidence="5 6">
    <name type="scientific">Candidatus Taylorbacteria bacterium CG10_big_fil_rev_8_21_14_0_10_41_48</name>
    <dbReference type="NCBI Taxonomy" id="1975024"/>
    <lineage>
        <taxon>Bacteria</taxon>
        <taxon>Candidatus Tayloriibacteriota</taxon>
    </lineage>
</organism>
<reference evidence="6" key="1">
    <citation type="submission" date="2017-09" db="EMBL/GenBank/DDBJ databases">
        <title>Depth-based differentiation of microbial function through sediment-hosted aquifers and enrichment of novel symbionts in the deep terrestrial subsurface.</title>
        <authorList>
            <person name="Probst A.J."/>
            <person name="Ladd B."/>
            <person name="Jarett J.K."/>
            <person name="Geller-Mcgrath D.E."/>
            <person name="Sieber C.M.K."/>
            <person name="Emerson J.B."/>
            <person name="Anantharaman K."/>
            <person name="Thomas B.C."/>
            <person name="Malmstrom R."/>
            <person name="Stieglmeier M."/>
            <person name="Klingl A."/>
            <person name="Woyke T."/>
            <person name="Ryan C.M."/>
            <person name="Banfield J.F."/>
        </authorList>
    </citation>
    <scope>NUCLEOTIDE SEQUENCE [LARGE SCALE GENOMIC DNA]</scope>
</reference>
<comment type="caution">
    <text evidence="5">The sequence shown here is derived from an EMBL/GenBank/DDBJ whole genome shotgun (WGS) entry which is preliminary data.</text>
</comment>
<name>A0A2M8LCI5_9BACT</name>
<accession>A0A2M8LCI5</accession>
<dbReference type="AlphaFoldDB" id="A0A2M8LCI5"/>
<keyword evidence="3" id="KW-0159">Chromosome partition</keyword>
<evidence type="ECO:0000256" key="3">
    <source>
        <dbReference type="ARBA" id="ARBA00022829"/>
    </source>
</evidence>
<proteinExistence type="predicted"/>
<evidence type="ECO:0000256" key="4">
    <source>
        <dbReference type="ARBA" id="ARBA00023306"/>
    </source>
</evidence>
<dbReference type="PANTHER" id="PTHR34298">
    <property type="entry name" value="SEGREGATION AND CONDENSATION PROTEIN B"/>
    <property type="match status" value="1"/>
</dbReference>
<dbReference type="GO" id="GO:0051304">
    <property type="term" value="P:chromosome separation"/>
    <property type="evidence" value="ECO:0007669"/>
    <property type="project" value="InterPro"/>
</dbReference>
<evidence type="ECO:0000256" key="1">
    <source>
        <dbReference type="ARBA" id="ARBA00022490"/>
    </source>
</evidence>